<dbReference type="InterPro" id="IPR035986">
    <property type="entry name" value="PKD_dom_sf"/>
</dbReference>
<feature type="domain" description="PKD" evidence="1">
    <location>
        <begin position="164"/>
        <end position="230"/>
    </location>
</feature>
<dbReference type="AlphaFoldDB" id="A0A644W4V8"/>
<comment type="caution">
    <text evidence="2">The sequence shown here is derived from an EMBL/GenBank/DDBJ whole genome shotgun (WGS) entry which is preliminary data.</text>
</comment>
<dbReference type="NCBIfam" id="TIGR04183">
    <property type="entry name" value="Por_Secre_tail"/>
    <property type="match status" value="1"/>
</dbReference>
<accession>A0A644W4V8</accession>
<dbReference type="InterPro" id="IPR000601">
    <property type="entry name" value="PKD_dom"/>
</dbReference>
<protein>
    <recommendedName>
        <fullName evidence="1">PKD domain-containing protein</fullName>
    </recommendedName>
</protein>
<proteinExistence type="predicted"/>
<gene>
    <name evidence="2" type="ORF">SDC9_44752</name>
</gene>
<dbReference type="PROSITE" id="PS50093">
    <property type="entry name" value="PKD"/>
    <property type="match status" value="1"/>
</dbReference>
<organism evidence="2">
    <name type="scientific">bioreactor metagenome</name>
    <dbReference type="NCBI Taxonomy" id="1076179"/>
    <lineage>
        <taxon>unclassified sequences</taxon>
        <taxon>metagenomes</taxon>
        <taxon>ecological metagenomes</taxon>
    </lineage>
</organism>
<dbReference type="SUPFAM" id="SSF49299">
    <property type="entry name" value="PKD domain"/>
    <property type="match status" value="1"/>
</dbReference>
<name>A0A644W4V8_9ZZZZ</name>
<dbReference type="Pfam" id="PF18911">
    <property type="entry name" value="PKD_4"/>
    <property type="match status" value="1"/>
</dbReference>
<evidence type="ECO:0000313" key="2">
    <source>
        <dbReference type="EMBL" id="MPL98546.1"/>
    </source>
</evidence>
<dbReference type="InterPro" id="IPR013783">
    <property type="entry name" value="Ig-like_fold"/>
</dbReference>
<evidence type="ECO:0000259" key="1">
    <source>
        <dbReference type="PROSITE" id="PS50093"/>
    </source>
</evidence>
<sequence length="589" mass="63827">MIRIISAASIILFLSYSAVAQCSGCVSDTTCTHNPAKPTICPSVLPDGYAMQSYQADLSFYLPAQFQDSATGFNVTLNELHVTGVVGMPYGLQFTSSSATDIFYPSSNPPATEHGCARFCGTPLIPGSYVITVYVTAYVTVLGMSQTSDDSFEIPLTILPNPSSNASFTTSNPAGCVPLSTGFSANYSSNGNSHYSYSWDFGNGNQSSLETPPQQIYSTPGNYIVSLETTIDTLSYSLSSVHIVNSDCDDPFDGPDYYIKIRRNNTEIFNNSGSYVSNNTSPTFTFTPIILEDSTYYINVWENDDFMGGGQAGDDECGTVSFNGHTAGSYTLVNGALTVTFTILHDILTFSDEDTIVVYPVPEIISYTAWPDDTACVSDSMTLMVSGGDAWQWYLNNSAVINAADSVYSPLVSGEYHVVVSNSFGCQISSPVMSVEIMSNPPYPTFFPSGNQLITYLTGYSYQWYLDGSPLPGETTSSISVYETGYYSLQLIATNGCTNMSADFYAVAQSIDDIYKTELSVYPNPVQNVLFIDPVPEEAAWWIFDVTGRVVQSGKLKENSIDVSGLESGVYLIRIVTSDSDGSARFVKE</sequence>
<dbReference type="InterPro" id="IPR026444">
    <property type="entry name" value="Secre_tail"/>
</dbReference>
<dbReference type="Pfam" id="PF18962">
    <property type="entry name" value="Por_Secre_tail"/>
    <property type="match status" value="1"/>
</dbReference>
<dbReference type="Gene3D" id="2.60.40.10">
    <property type="entry name" value="Immunoglobulins"/>
    <property type="match status" value="1"/>
</dbReference>
<reference evidence="2" key="1">
    <citation type="submission" date="2019-08" db="EMBL/GenBank/DDBJ databases">
        <authorList>
            <person name="Kucharzyk K."/>
            <person name="Murdoch R.W."/>
            <person name="Higgins S."/>
            <person name="Loffler F."/>
        </authorList>
    </citation>
    <scope>NUCLEOTIDE SEQUENCE</scope>
</reference>
<dbReference type="EMBL" id="VSSQ01000614">
    <property type="protein sequence ID" value="MPL98546.1"/>
    <property type="molecule type" value="Genomic_DNA"/>
</dbReference>
<dbReference type="CDD" id="cd00146">
    <property type="entry name" value="PKD"/>
    <property type="match status" value="1"/>
</dbReference>